<organism evidence="1 2">
    <name type="scientific">Desulfovibrio desulfuricans</name>
    <dbReference type="NCBI Taxonomy" id="876"/>
    <lineage>
        <taxon>Bacteria</taxon>
        <taxon>Pseudomonadati</taxon>
        <taxon>Thermodesulfobacteriota</taxon>
        <taxon>Desulfovibrionia</taxon>
        <taxon>Desulfovibrionales</taxon>
        <taxon>Desulfovibrionaceae</taxon>
        <taxon>Desulfovibrio</taxon>
    </lineage>
</organism>
<dbReference type="RefSeq" id="WP_083577969.1">
    <property type="nucleotide sequence ID" value="NZ_FPIW01000060.1"/>
</dbReference>
<protein>
    <submittedName>
        <fullName evidence="1">Uncharacterized protein</fullName>
    </submittedName>
</protein>
<dbReference type="AlphaFoldDB" id="A0AA94L357"/>
<dbReference type="Proteomes" id="UP000182680">
    <property type="component" value="Unassembled WGS sequence"/>
</dbReference>
<dbReference type="EMBL" id="FPIW01000060">
    <property type="protein sequence ID" value="SFW67243.1"/>
    <property type="molecule type" value="Genomic_DNA"/>
</dbReference>
<proteinExistence type="predicted"/>
<sequence length="165" mass="18669">MQSDRAATGNDEYFGTSLREPLAHLDEATLRILHDLERSGSGLVETLELRLEAMQETFMLHLLSCLKEQLLDFDERILLYLSHTGDLVVESNEQDAEKLCRIISEHPSLQKYFHTMAKIALLAHGLSVASHAQCALKTSTENADATVFSRYRMCLKGSLSHFYVR</sequence>
<reference evidence="2" key="1">
    <citation type="submission" date="2016-11" db="EMBL/GenBank/DDBJ databases">
        <authorList>
            <person name="Jaros S."/>
            <person name="Januszkiewicz K."/>
            <person name="Wedrychowicz H."/>
        </authorList>
    </citation>
    <scope>NUCLEOTIDE SEQUENCE [LARGE SCALE GENOMIC DNA]</scope>
    <source>
        <strain evidence="2">DSM 7057</strain>
    </source>
</reference>
<evidence type="ECO:0000313" key="2">
    <source>
        <dbReference type="Proteomes" id="UP000182680"/>
    </source>
</evidence>
<comment type="caution">
    <text evidence="1">The sequence shown here is derived from an EMBL/GenBank/DDBJ whole genome shotgun (WGS) entry which is preliminary data.</text>
</comment>
<evidence type="ECO:0000313" key="1">
    <source>
        <dbReference type="EMBL" id="SFW67243.1"/>
    </source>
</evidence>
<accession>A0AA94L357</accession>
<gene>
    <name evidence="1" type="ORF">SAMN02910291_02427</name>
</gene>
<name>A0AA94L357_DESDE</name>